<evidence type="ECO:0000256" key="5">
    <source>
        <dbReference type="ARBA" id="ARBA00022801"/>
    </source>
</evidence>
<evidence type="ECO:0000256" key="3">
    <source>
        <dbReference type="ARBA" id="ARBA00022723"/>
    </source>
</evidence>
<keyword evidence="4 10" id="KW-0547">Nucleotide-binding</keyword>
<dbReference type="GO" id="GO:0005829">
    <property type="term" value="C:cytosol"/>
    <property type="evidence" value="ECO:0007669"/>
    <property type="project" value="TreeGrafter"/>
</dbReference>
<accession>A0A2T5VH81</accession>
<dbReference type="PANTHER" id="PTHR11067">
    <property type="entry name" value="INOSINE TRIPHOSPHATE PYROPHOSPHATASE/HAM1 PROTEIN"/>
    <property type="match status" value="1"/>
</dbReference>
<reference evidence="12 13" key="1">
    <citation type="submission" date="2018-04" db="EMBL/GenBank/DDBJ databases">
        <title>Genomic Encyclopedia of Archaeal and Bacterial Type Strains, Phase II (KMG-II): from individual species to whole genera.</title>
        <authorList>
            <person name="Goeker M."/>
        </authorList>
    </citation>
    <scope>NUCLEOTIDE SEQUENCE [LARGE SCALE GENOMIC DNA]</scope>
    <source>
        <strain evidence="12 13">DSM 23382</strain>
    </source>
</reference>
<evidence type="ECO:0000256" key="6">
    <source>
        <dbReference type="ARBA" id="ARBA00022842"/>
    </source>
</evidence>
<comment type="subunit">
    <text evidence="2 10">Homodimer.</text>
</comment>
<feature type="binding site" evidence="10">
    <location>
        <position position="46"/>
    </location>
    <ligand>
        <name>Mg(2+)</name>
        <dbReference type="ChEBI" id="CHEBI:18420"/>
    </ligand>
</feature>
<dbReference type="Gene3D" id="3.90.950.10">
    <property type="match status" value="1"/>
</dbReference>
<comment type="catalytic activity">
    <reaction evidence="8 10">
        <text>dITP + H2O = dIMP + diphosphate + H(+)</text>
        <dbReference type="Rhea" id="RHEA:28342"/>
        <dbReference type="ChEBI" id="CHEBI:15377"/>
        <dbReference type="ChEBI" id="CHEBI:15378"/>
        <dbReference type="ChEBI" id="CHEBI:33019"/>
        <dbReference type="ChEBI" id="CHEBI:61194"/>
        <dbReference type="ChEBI" id="CHEBI:61382"/>
        <dbReference type="EC" id="3.6.1.66"/>
    </reaction>
</comment>
<comment type="similarity">
    <text evidence="1 10 11">Belongs to the HAM1 NTPase family.</text>
</comment>
<dbReference type="OrthoDB" id="9807456at2"/>
<dbReference type="GO" id="GO:0036220">
    <property type="term" value="F:ITP diphosphatase activity"/>
    <property type="evidence" value="ECO:0007669"/>
    <property type="project" value="UniProtKB-UniRule"/>
</dbReference>
<evidence type="ECO:0000256" key="7">
    <source>
        <dbReference type="ARBA" id="ARBA00023080"/>
    </source>
</evidence>
<dbReference type="FunFam" id="3.90.950.10:FF:000001">
    <property type="entry name" value="dITP/XTP pyrophosphatase"/>
    <property type="match status" value="1"/>
</dbReference>
<dbReference type="AlphaFoldDB" id="A0A2T5VH81"/>
<gene>
    <name evidence="12" type="ORF">C8N35_1011160</name>
</gene>
<dbReference type="InterPro" id="IPR029001">
    <property type="entry name" value="ITPase-like_fam"/>
</dbReference>
<dbReference type="InterPro" id="IPR002637">
    <property type="entry name" value="RdgB/HAM1"/>
</dbReference>
<proteinExistence type="inferred from homology"/>
<feature type="active site" description="Proton acceptor" evidence="10">
    <location>
        <position position="75"/>
    </location>
</feature>
<evidence type="ECO:0000313" key="12">
    <source>
        <dbReference type="EMBL" id="PTW63110.1"/>
    </source>
</evidence>
<dbReference type="NCBIfam" id="TIGR00042">
    <property type="entry name" value="RdgB/HAM1 family non-canonical purine NTP pyrophosphatase"/>
    <property type="match status" value="1"/>
</dbReference>
<name>A0A2T5VH81_9HYPH</name>
<dbReference type="GO" id="GO:0000166">
    <property type="term" value="F:nucleotide binding"/>
    <property type="evidence" value="ECO:0007669"/>
    <property type="project" value="UniProtKB-KW"/>
</dbReference>
<evidence type="ECO:0000256" key="9">
    <source>
        <dbReference type="ARBA" id="ARBA00052017"/>
    </source>
</evidence>
<dbReference type="HAMAP" id="MF_01405">
    <property type="entry name" value="Non_canon_purine_NTPase"/>
    <property type="match status" value="1"/>
</dbReference>
<sequence>MTRTLTPGRLVLASHNAGKLREIRALVEPFGMEVVSAGELGLPEPEETGTTFEANAELKARASATAANLPALADDSGLSVDALGGDPGIYSARWAGPDKDFAMAMRNVEEKLQQAGATSPDKRTGRFVCALCLAWPDGHVETFRGEIVGTMVWPPRGGQGFGYDPVFLPQGHQRTFGEMSADEKHGWSAGEVDPLSHRARAFKLFADACLEPARAT</sequence>
<evidence type="ECO:0000256" key="1">
    <source>
        <dbReference type="ARBA" id="ARBA00008023"/>
    </source>
</evidence>
<protein>
    <recommendedName>
        <fullName evidence="10">dITP/XTP pyrophosphatase</fullName>
        <ecNumber evidence="10">3.6.1.66</ecNumber>
    </recommendedName>
    <alternativeName>
        <fullName evidence="10">Non-canonical purine NTP pyrophosphatase</fullName>
    </alternativeName>
    <alternativeName>
        <fullName evidence="10">Non-standard purine NTP pyrophosphatase</fullName>
    </alternativeName>
    <alternativeName>
        <fullName evidence="10">Nucleoside-triphosphate diphosphatase</fullName>
    </alternativeName>
    <alternativeName>
        <fullName evidence="10">Nucleoside-triphosphate pyrophosphatase</fullName>
        <shortName evidence="10">NTPase</shortName>
    </alternativeName>
</protein>
<dbReference type="GO" id="GO:0046872">
    <property type="term" value="F:metal ion binding"/>
    <property type="evidence" value="ECO:0007669"/>
    <property type="project" value="UniProtKB-KW"/>
</dbReference>
<evidence type="ECO:0000256" key="4">
    <source>
        <dbReference type="ARBA" id="ARBA00022741"/>
    </source>
</evidence>
<organism evidence="12 13">
    <name type="scientific">Breoghania corrubedonensis</name>
    <dbReference type="NCBI Taxonomy" id="665038"/>
    <lineage>
        <taxon>Bacteria</taxon>
        <taxon>Pseudomonadati</taxon>
        <taxon>Pseudomonadota</taxon>
        <taxon>Alphaproteobacteria</taxon>
        <taxon>Hyphomicrobiales</taxon>
        <taxon>Stappiaceae</taxon>
        <taxon>Breoghania</taxon>
    </lineage>
</organism>
<dbReference type="GO" id="GO:0009117">
    <property type="term" value="P:nucleotide metabolic process"/>
    <property type="evidence" value="ECO:0007669"/>
    <property type="project" value="UniProtKB-KW"/>
</dbReference>
<dbReference type="GO" id="GO:0035870">
    <property type="term" value="F:dITP diphosphatase activity"/>
    <property type="evidence" value="ECO:0007669"/>
    <property type="project" value="UniProtKB-UniRule"/>
</dbReference>
<feature type="binding site" evidence="10">
    <location>
        <begin position="161"/>
        <end position="164"/>
    </location>
    <ligand>
        <name>substrate</name>
    </ligand>
</feature>
<keyword evidence="6 10" id="KW-0460">Magnesium</keyword>
<dbReference type="SUPFAM" id="SSF52972">
    <property type="entry name" value="ITPase-like"/>
    <property type="match status" value="1"/>
</dbReference>
<evidence type="ECO:0000256" key="8">
    <source>
        <dbReference type="ARBA" id="ARBA00051875"/>
    </source>
</evidence>
<dbReference type="GO" id="GO:0009146">
    <property type="term" value="P:purine nucleoside triphosphate catabolic process"/>
    <property type="evidence" value="ECO:0007669"/>
    <property type="project" value="UniProtKB-UniRule"/>
</dbReference>
<evidence type="ECO:0000256" key="11">
    <source>
        <dbReference type="RuleBase" id="RU003781"/>
    </source>
</evidence>
<evidence type="ECO:0000313" key="13">
    <source>
        <dbReference type="Proteomes" id="UP000244081"/>
    </source>
</evidence>
<feature type="binding site" evidence="10">
    <location>
        <position position="75"/>
    </location>
    <ligand>
        <name>Mg(2+)</name>
        <dbReference type="ChEBI" id="CHEBI:18420"/>
    </ligand>
</feature>
<evidence type="ECO:0000256" key="2">
    <source>
        <dbReference type="ARBA" id="ARBA00011738"/>
    </source>
</evidence>
<dbReference type="EC" id="3.6.1.66" evidence="10"/>
<comment type="catalytic activity">
    <reaction evidence="9 10">
        <text>XTP + H2O = XMP + diphosphate + H(+)</text>
        <dbReference type="Rhea" id="RHEA:28610"/>
        <dbReference type="ChEBI" id="CHEBI:15377"/>
        <dbReference type="ChEBI" id="CHEBI:15378"/>
        <dbReference type="ChEBI" id="CHEBI:33019"/>
        <dbReference type="ChEBI" id="CHEBI:57464"/>
        <dbReference type="ChEBI" id="CHEBI:61314"/>
        <dbReference type="EC" id="3.6.1.66"/>
    </reaction>
</comment>
<dbReference type="PANTHER" id="PTHR11067:SF9">
    <property type="entry name" value="INOSINE TRIPHOSPHATE PYROPHOSPHATASE"/>
    <property type="match status" value="1"/>
</dbReference>
<dbReference type="GO" id="GO:0036222">
    <property type="term" value="F:XTP diphosphatase activity"/>
    <property type="evidence" value="ECO:0007669"/>
    <property type="project" value="UniProtKB-UniRule"/>
</dbReference>
<feature type="binding site" evidence="10">
    <location>
        <position position="76"/>
    </location>
    <ligand>
        <name>substrate</name>
    </ligand>
</feature>
<dbReference type="CDD" id="cd00515">
    <property type="entry name" value="HAM1"/>
    <property type="match status" value="1"/>
</dbReference>
<keyword evidence="7 10" id="KW-0546">Nucleotide metabolism</keyword>
<comment type="catalytic activity">
    <reaction evidence="10">
        <text>ITP + H2O = IMP + diphosphate + H(+)</text>
        <dbReference type="Rhea" id="RHEA:29399"/>
        <dbReference type="ChEBI" id="CHEBI:15377"/>
        <dbReference type="ChEBI" id="CHEBI:15378"/>
        <dbReference type="ChEBI" id="CHEBI:33019"/>
        <dbReference type="ChEBI" id="CHEBI:58053"/>
        <dbReference type="ChEBI" id="CHEBI:61402"/>
        <dbReference type="EC" id="3.6.1.66"/>
    </reaction>
</comment>
<keyword evidence="13" id="KW-1185">Reference proteome</keyword>
<feature type="binding site" evidence="10">
    <location>
        <begin position="14"/>
        <end position="19"/>
    </location>
    <ligand>
        <name>substrate</name>
    </ligand>
</feature>
<dbReference type="GO" id="GO:0017111">
    <property type="term" value="F:ribonucleoside triphosphate phosphatase activity"/>
    <property type="evidence" value="ECO:0007669"/>
    <property type="project" value="InterPro"/>
</dbReference>
<dbReference type="InterPro" id="IPR020922">
    <property type="entry name" value="dITP/XTP_pyrophosphatase"/>
</dbReference>
<comment type="caution">
    <text evidence="12">The sequence shown here is derived from an EMBL/GenBank/DDBJ whole genome shotgun (WGS) entry which is preliminary data.</text>
</comment>
<feature type="binding site" evidence="10">
    <location>
        <begin position="197"/>
        <end position="198"/>
    </location>
    <ligand>
        <name>substrate</name>
    </ligand>
</feature>
<dbReference type="RefSeq" id="WP_107988586.1">
    <property type="nucleotide sequence ID" value="NZ_QAYG01000001.1"/>
</dbReference>
<dbReference type="Proteomes" id="UP000244081">
    <property type="component" value="Unassembled WGS sequence"/>
</dbReference>
<dbReference type="Pfam" id="PF01725">
    <property type="entry name" value="Ham1p_like"/>
    <property type="match status" value="1"/>
</dbReference>
<keyword evidence="3 10" id="KW-0479">Metal-binding</keyword>
<dbReference type="EMBL" id="QAYG01000001">
    <property type="protein sequence ID" value="PTW63110.1"/>
    <property type="molecule type" value="Genomic_DNA"/>
</dbReference>
<keyword evidence="5 10" id="KW-0378">Hydrolase</keyword>
<feature type="binding site" evidence="10">
    <location>
        <position position="184"/>
    </location>
    <ligand>
        <name>substrate</name>
    </ligand>
</feature>
<comment type="function">
    <text evidence="10">Pyrophosphatase that catalyzes the hydrolysis of nucleoside triphosphates to their monophosphate derivatives, with a high preference for the non-canonical purine nucleotides XTP (xanthosine triphosphate), dITP (deoxyinosine triphosphate) and ITP. Seems to function as a house-cleaning enzyme that removes non-canonical purine nucleotides from the nucleotide pool, thus preventing their incorporation into DNA/RNA and avoiding chromosomal lesions.</text>
</comment>
<evidence type="ECO:0000256" key="10">
    <source>
        <dbReference type="HAMAP-Rule" id="MF_01405"/>
    </source>
</evidence>
<comment type="cofactor">
    <cofactor evidence="10">
        <name>Mg(2+)</name>
        <dbReference type="ChEBI" id="CHEBI:18420"/>
    </cofactor>
    <text evidence="10">Binds 1 Mg(2+) ion per subunit.</text>
</comment>